<comment type="caution">
    <text evidence="2">The sequence shown here is derived from an EMBL/GenBank/DDBJ whole genome shotgun (WGS) entry which is preliminary data.</text>
</comment>
<protein>
    <submittedName>
        <fullName evidence="2">Retron Eco8 family effector endonuclease</fullName>
    </submittedName>
</protein>
<dbReference type="Proteomes" id="UP000628710">
    <property type="component" value="Unassembled WGS sequence"/>
</dbReference>
<dbReference type="NCBIfam" id="NF038234">
    <property type="entry name" value="retron_eff_Eco8"/>
    <property type="match status" value="1"/>
</dbReference>
<dbReference type="EMBL" id="JAEMNX010000003">
    <property type="protein sequence ID" value="MBJ7537190.1"/>
    <property type="molecule type" value="Genomic_DNA"/>
</dbReference>
<dbReference type="GO" id="GO:0016887">
    <property type="term" value="F:ATP hydrolysis activity"/>
    <property type="evidence" value="ECO:0007669"/>
    <property type="project" value="InterPro"/>
</dbReference>
<dbReference type="InterPro" id="IPR003959">
    <property type="entry name" value="ATPase_AAA_core"/>
</dbReference>
<evidence type="ECO:0000313" key="3">
    <source>
        <dbReference type="Proteomes" id="UP000628710"/>
    </source>
</evidence>
<dbReference type="Pfam" id="PF13304">
    <property type="entry name" value="AAA_21"/>
    <property type="match status" value="1"/>
</dbReference>
<dbReference type="Gene3D" id="3.40.50.300">
    <property type="entry name" value="P-loop containing nucleotide triphosphate hydrolases"/>
    <property type="match status" value="1"/>
</dbReference>
<feature type="domain" description="ATPase AAA-type core" evidence="1">
    <location>
        <begin position="156"/>
        <end position="226"/>
    </location>
</feature>
<dbReference type="PANTHER" id="PTHR43581:SF2">
    <property type="entry name" value="EXCINUCLEASE ATPASE SUBUNIT"/>
    <property type="match status" value="1"/>
</dbReference>
<gene>
    <name evidence="2" type="ORF">I8J31_05795</name>
</gene>
<accession>A0A934MZ56</accession>
<dbReference type="PANTHER" id="PTHR43581">
    <property type="entry name" value="ATP/GTP PHOSPHATASE"/>
    <property type="match status" value="1"/>
</dbReference>
<dbReference type="RefSeq" id="WP_199467326.1">
    <property type="nucleotide sequence ID" value="NZ_JAEMNX010000003.1"/>
</dbReference>
<evidence type="ECO:0000313" key="2">
    <source>
        <dbReference type="EMBL" id="MBJ7537190.1"/>
    </source>
</evidence>
<sequence>MFEFSENKPILFSLTLKVFKDGTIVWSDKDSKKREGVYNLFPFFDIDSRHIDLYDWNKVWDIVCRLNTFNLKGLSNNDLMDFLDDKIANGSGDYKKYVQSVEKLIDTKGYSYRDKVLSYIKIALKGHDFVHFGEDIKTQSDGTNSHKFIEIMITLLISLTRREYISPFIFVDEPEVGLHPRLNEQLINRVYDVYMSFKKTKDDVEVGKYKTPYPKVILSTHSPNILKQCIKLFKINQRVYHFTKKGKKPTRINVLNSTYSDARFINSFGDNEARLFFSDFILFVEGQTEIELFGNFNLSRKFPVLNRIDVYGANNVTLKYIAPSYSNASIPYMVLYDLDKIVQFDYNTGKFKYTDDNFNLKGAFNKEKFSLYSNFKDVVLYHFNYIFTLDKKIFSLDSLGTSYLGFNNRLVTSKLNFIANKRGYNFLNDTIEGLLICNESKWIFERWIVSLVFEKCYQASKKPRDDIIKLKSKSANYIESFNKLFTSQDRGFICSGNDKLFLDDVKKKYLREVKNKIRSILNKENEVVLYRLIFEGKTDSLISIKNNSSDRLDEKILNLVKQLKENDLRVLSPYMKKTSGWVTEFLDFSILEIEKLDYNYFMPNFKLAFPELSYILEQASSSIEVGGVRT</sequence>
<evidence type="ECO:0000259" key="1">
    <source>
        <dbReference type="Pfam" id="PF13304"/>
    </source>
</evidence>
<keyword evidence="2" id="KW-0255">Endonuclease</keyword>
<dbReference type="AlphaFoldDB" id="A0A934MZ56"/>
<name>A0A934MZ56_9GAMM</name>
<dbReference type="InterPro" id="IPR051396">
    <property type="entry name" value="Bact_Antivir_Def_Nuclease"/>
</dbReference>
<dbReference type="GO" id="GO:0004519">
    <property type="term" value="F:endonuclease activity"/>
    <property type="evidence" value="ECO:0007669"/>
    <property type="project" value="UniProtKB-KW"/>
</dbReference>
<dbReference type="InterPro" id="IPR027417">
    <property type="entry name" value="P-loop_NTPase"/>
</dbReference>
<proteinExistence type="predicted"/>
<keyword evidence="2" id="KW-0540">Nuclease</keyword>
<keyword evidence="2" id="KW-0378">Hydrolase</keyword>
<reference evidence="2" key="1">
    <citation type="submission" date="2020-12" db="EMBL/GenBank/DDBJ databases">
        <title>Marinomonas arctica sp. nov., a psychrotolerant bacterium isolated from the Arctic.</title>
        <authorList>
            <person name="Zhang Y."/>
        </authorList>
    </citation>
    <scope>NUCLEOTIDE SEQUENCE</scope>
    <source>
        <strain evidence="2">C1424</strain>
    </source>
</reference>
<dbReference type="GO" id="GO:0005524">
    <property type="term" value="F:ATP binding"/>
    <property type="evidence" value="ECO:0007669"/>
    <property type="project" value="InterPro"/>
</dbReference>
<organism evidence="2 3">
    <name type="scientific">Marinomonas transparens</name>
    <dbReference type="NCBI Taxonomy" id="2795388"/>
    <lineage>
        <taxon>Bacteria</taxon>
        <taxon>Pseudomonadati</taxon>
        <taxon>Pseudomonadota</taxon>
        <taxon>Gammaproteobacteria</taxon>
        <taxon>Oceanospirillales</taxon>
        <taxon>Oceanospirillaceae</taxon>
        <taxon>Marinomonas</taxon>
    </lineage>
</organism>
<keyword evidence="3" id="KW-1185">Reference proteome</keyword>